<reference evidence="2 3" key="1">
    <citation type="submission" date="2019-07" db="EMBL/GenBank/DDBJ databases">
        <title>Draft genome assembly of a fouling barnacle, Amphibalanus amphitrite (Darwin, 1854): The first reference genome for Thecostraca.</title>
        <authorList>
            <person name="Kim W."/>
        </authorList>
    </citation>
    <scope>NUCLEOTIDE SEQUENCE [LARGE SCALE GENOMIC DNA]</scope>
    <source>
        <strain evidence="2">SNU_AA5</strain>
        <tissue evidence="2">Soma without cirri and trophi</tissue>
    </source>
</reference>
<evidence type="ECO:0000256" key="1">
    <source>
        <dbReference type="SAM" id="MobiDB-lite"/>
    </source>
</evidence>
<dbReference type="EMBL" id="VIIS01001842">
    <property type="protein sequence ID" value="KAF0292046.1"/>
    <property type="molecule type" value="Genomic_DNA"/>
</dbReference>
<accession>A0A6A4VC23</accession>
<evidence type="ECO:0000313" key="3">
    <source>
        <dbReference type="Proteomes" id="UP000440578"/>
    </source>
</evidence>
<gene>
    <name evidence="2" type="primary">odf3_1</name>
    <name evidence="2" type="ORF">FJT64_001070</name>
</gene>
<dbReference type="OrthoDB" id="429991at2759"/>
<evidence type="ECO:0000313" key="2">
    <source>
        <dbReference type="EMBL" id="KAF0292046.1"/>
    </source>
</evidence>
<dbReference type="PANTHER" id="PTHR21580:SF28">
    <property type="entry name" value="BOREALIN N-TERMINAL DOMAIN-CONTAINING PROTEIN-RELATED"/>
    <property type="match status" value="1"/>
</dbReference>
<dbReference type="Pfam" id="PF07004">
    <property type="entry name" value="SHIPPO-rpt"/>
    <property type="match status" value="4"/>
</dbReference>
<feature type="region of interest" description="Disordered" evidence="1">
    <location>
        <begin position="119"/>
        <end position="144"/>
    </location>
</feature>
<dbReference type="Proteomes" id="UP000440578">
    <property type="component" value="Unassembled WGS sequence"/>
</dbReference>
<dbReference type="AlphaFoldDB" id="A0A6A4VC23"/>
<dbReference type="InterPro" id="IPR051291">
    <property type="entry name" value="CIMAP"/>
</dbReference>
<name>A0A6A4VC23_AMPAM</name>
<comment type="caution">
    <text evidence="2">The sequence shown here is derived from an EMBL/GenBank/DDBJ whole genome shotgun (WGS) entry which is preliminary data.</text>
</comment>
<dbReference type="PANTHER" id="PTHR21580">
    <property type="entry name" value="SHIPPO-1-RELATED"/>
    <property type="match status" value="1"/>
</dbReference>
<organism evidence="2 3">
    <name type="scientific">Amphibalanus amphitrite</name>
    <name type="common">Striped barnacle</name>
    <name type="synonym">Balanus amphitrite</name>
    <dbReference type="NCBI Taxonomy" id="1232801"/>
    <lineage>
        <taxon>Eukaryota</taxon>
        <taxon>Metazoa</taxon>
        <taxon>Ecdysozoa</taxon>
        <taxon>Arthropoda</taxon>
        <taxon>Crustacea</taxon>
        <taxon>Multicrustacea</taxon>
        <taxon>Cirripedia</taxon>
        <taxon>Thoracica</taxon>
        <taxon>Thoracicalcarea</taxon>
        <taxon>Balanomorpha</taxon>
        <taxon>Balanoidea</taxon>
        <taxon>Balanidae</taxon>
        <taxon>Amphibalaninae</taxon>
        <taxon>Amphibalanus</taxon>
    </lineage>
</organism>
<proteinExistence type="predicted"/>
<protein>
    <submittedName>
        <fullName evidence="2">Outer dense fiber protein 3</fullName>
    </submittedName>
</protein>
<dbReference type="GO" id="GO:0005856">
    <property type="term" value="C:cytoskeleton"/>
    <property type="evidence" value="ECO:0007669"/>
    <property type="project" value="TreeGrafter"/>
</dbReference>
<sequence>MPDKDGCEIPIAARYRGPGPAKYLLPPTLGYDPHDARRWRSPAYSLAKRLGENGPGVCSPGPAHGIEPSMIRTGKVHNPTYVMGQRLDHGVLFRSPAPGTYSPEKYPVPHQRWAPCYSMSKRTQSRSRDSGPGPSAYTVPNMMGPQIPHTKSNPCYTMRPQTYVGGFAVDYAKTPGPAKYDPADPRLVRSRGPLYTMRPLTRCDWEDRNKPGPGAYSPDQKSGASAYSMGVKHSEFTAPLILDCDAM</sequence>
<keyword evidence="3" id="KW-1185">Reference proteome</keyword>
<dbReference type="InterPro" id="IPR010736">
    <property type="entry name" value="SHIPPO-rpt"/>
</dbReference>